<dbReference type="GO" id="GO:2000641">
    <property type="term" value="P:regulation of early endosome to late endosome transport"/>
    <property type="evidence" value="ECO:0007669"/>
    <property type="project" value="InterPro"/>
</dbReference>
<dbReference type="Pfam" id="PF14237">
    <property type="entry name" value="GYF_2"/>
    <property type="match status" value="2"/>
</dbReference>
<keyword evidence="1" id="KW-0472">Membrane</keyword>
<evidence type="ECO:0000256" key="1">
    <source>
        <dbReference type="SAM" id="Phobius"/>
    </source>
</evidence>
<feature type="transmembrane region" description="Helical" evidence="1">
    <location>
        <begin position="254"/>
        <end position="272"/>
    </location>
</feature>
<dbReference type="Pfam" id="PF13240">
    <property type="entry name" value="Zn_Ribbon_1"/>
    <property type="match status" value="1"/>
</dbReference>
<feature type="transmembrane region" description="Helical" evidence="1">
    <location>
        <begin position="211"/>
        <end position="234"/>
    </location>
</feature>
<feature type="domain" description="GYF" evidence="4">
    <location>
        <begin position="79"/>
        <end position="124"/>
    </location>
</feature>
<comment type="caution">
    <text evidence="5">The sequence shown here is derived from an EMBL/GenBank/DDBJ whole genome shotgun (WGS) entry which is preliminary data.</text>
</comment>
<evidence type="ECO:0000259" key="2">
    <source>
        <dbReference type="Pfam" id="PF13240"/>
    </source>
</evidence>
<reference evidence="5 6" key="1">
    <citation type="submission" date="2019-08" db="EMBL/GenBank/DDBJ databases">
        <title>In-depth cultivation of the pig gut microbiome towards novel bacterial diversity and tailored functional studies.</title>
        <authorList>
            <person name="Wylensek D."/>
            <person name="Hitch T.C.A."/>
            <person name="Clavel T."/>
        </authorList>
    </citation>
    <scope>NUCLEOTIDE SEQUENCE [LARGE SCALE GENOMIC DNA]</scope>
    <source>
        <strain evidence="5 6">LKV-472-APC-3</strain>
    </source>
</reference>
<dbReference type="GO" id="GO:0007032">
    <property type="term" value="P:endosome organization"/>
    <property type="evidence" value="ECO:0007669"/>
    <property type="project" value="InterPro"/>
</dbReference>
<evidence type="ECO:0000259" key="3">
    <source>
        <dbReference type="Pfam" id="PF14018"/>
    </source>
</evidence>
<keyword evidence="1" id="KW-0812">Transmembrane</keyword>
<evidence type="ECO:0000259" key="4">
    <source>
        <dbReference type="Pfam" id="PF14237"/>
    </source>
</evidence>
<feature type="domain" description="DUF4234" evidence="3">
    <location>
        <begin position="210"/>
        <end position="277"/>
    </location>
</feature>
<feature type="domain" description="Zinc-ribbon" evidence="2">
    <location>
        <begin position="2"/>
        <end position="24"/>
    </location>
</feature>
<dbReference type="InterPro" id="IPR025328">
    <property type="entry name" value="DUF4234"/>
</dbReference>
<dbReference type="GO" id="GO:0006898">
    <property type="term" value="P:receptor-mediated endocytosis"/>
    <property type="evidence" value="ECO:0007669"/>
    <property type="project" value="TreeGrafter"/>
</dbReference>
<keyword evidence="6" id="KW-1185">Reference proteome</keyword>
<dbReference type="InterPro" id="IPR044978">
    <property type="entry name" value="GRV2/DNAJC13"/>
</dbReference>
<keyword evidence="1" id="KW-1133">Transmembrane helix</keyword>
<gene>
    <name evidence="5" type="ORF">FYJ55_08600</name>
</gene>
<protein>
    <submittedName>
        <fullName evidence="5">DUF4339 domain-containing protein</fullName>
    </submittedName>
</protein>
<dbReference type="InterPro" id="IPR035445">
    <property type="entry name" value="GYF-like_dom_sf"/>
</dbReference>
<dbReference type="InterPro" id="IPR026870">
    <property type="entry name" value="Zinc_ribbon_dom"/>
</dbReference>
<dbReference type="GeneID" id="93159341"/>
<sequence>MFCKNCGHEMSDDSKFCSNCGTKVEVDKDIVVPVAVVDKTEEVAENNVEETLNTTNVEQSDVEVESVNENESTTPVKEWYYVSNNDSKGSFSIDEMKAKITSGEINGSTLVWKASMKDWERLENTELNEFISTSSSNDWYYVENNDSKGPFSESEMKSFISSGILTGNSFVWKTGMQDWQRLKNTELAGNETVHVEPSFSFSTGVVKEKSIGLCVVLSLVTCGIYSIYWLYTIAHDLNDLCESQNQEKGAEPGLVVVLSIVTCGIYLLYYLWKAGKMVSSLTRSNGHHPSDDSIVLMVLSILQLSLVSYCILQSHINGFAKD</sequence>
<name>A0A6N7V538_9FIRM</name>
<evidence type="ECO:0000313" key="5">
    <source>
        <dbReference type="EMBL" id="MSS56936.1"/>
    </source>
</evidence>
<dbReference type="InterPro" id="IPR025640">
    <property type="entry name" value="GYF_2"/>
</dbReference>
<dbReference type="PANTHER" id="PTHR36983">
    <property type="entry name" value="DNAJ HOMOLOG SUBFAMILY C MEMBER 13"/>
    <property type="match status" value="1"/>
</dbReference>
<dbReference type="AlphaFoldDB" id="A0A6N7V538"/>
<feature type="domain" description="GYF" evidence="4">
    <location>
        <begin position="139"/>
        <end position="184"/>
    </location>
</feature>
<organism evidence="5 6">
    <name type="scientific">Holdemanella porci</name>
    <dbReference type="NCBI Taxonomy" id="2652276"/>
    <lineage>
        <taxon>Bacteria</taxon>
        <taxon>Bacillati</taxon>
        <taxon>Bacillota</taxon>
        <taxon>Erysipelotrichia</taxon>
        <taxon>Erysipelotrichales</taxon>
        <taxon>Erysipelotrichaceae</taxon>
        <taxon>Holdemanella</taxon>
    </lineage>
</organism>
<accession>A0A6N7V538</accession>
<dbReference type="PANTHER" id="PTHR36983:SF2">
    <property type="entry name" value="DNAJ HOMOLOG SUBFAMILY C MEMBER 13"/>
    <property type="match status" value="1"/>
</dbReference>
<dbReference type="SUPFAM" id="SSF55277">
    <property type="entry name" value="GYF domain"/>
    <property type="match status" value="1"/>
</dbReference>
<dbReference type="Pfam" id="PF14018">
    <property type="entry name" value="DUF4234"/>
    <property type="match status" value="1"/>
</dbReference>
<dbReference type="EMBL" id="VUMR01000054">
    <property type="protein sequence ID" value="MSS56936.1"/>
    <property type="molecule type" value="Genomic_DNA"/>
</dbReference>
<proteinExistence type="predicted"/>
<dbReference type="RefSeq" id="WP_154556491.1">
    <property type="nucleotide sequence ID" value="NZ_VUMR01000054.1"/>
</dbReference>
<dbReference type="Gene3D" id="3.30.1490.40">
    <property type="match status" value="1"/>
</dbReference>
<dbReference type="Proteomes" id="UP000434241">
    <property type="component" value="Unassembled WGS sequence"/>
</dbReference>
<feature type="transmembrane region" description="Helical" evidence="1">
    <location>
        <begin position="293"/>
        <end position="316"/>
    </location>
</feature>
<evidence type="ECO:0000313" key="6">
    <source>
        <dbReference type="Proteomes" id="UP000434241"/>
    </source>
</evidence>